<name>A0ABV9HHF2_9MICO</name>
<dbReference type="EMBL" id="JBHSFI010000005">
    <property type="protein sequence ID" value="MFC4629587.1"/>
    <property type="molecule type" value="Genomic_DNA"/>
</dbReference>
<evidence type="ECO:0000313" key="1">
    <source>
        <dbReference type="EMBL" id="MFC4629587.1"/>
    </source>
</evidence>
<accession>A0ABV9HHF2</accession>
<dbReference type="Proteomes" id="UP001596011">
    <property type="component" value="Unassembled WGS sequence"/>
</dbReference>
<organism evidence="1 2">
    <name type="scientific">Promicromonospora alba</name>
    <dbReference type="NCBI Taxonomy" id="1616110"/>
    <lineage>
        <taxon>Bacteria</taxon>
        <taxon>Bacillati</taxon>
        <taxon>Actinomycetota</taxon>
        <taxon>Actinomycetes</taxon>
        <taxon>Micrococcales</taxon>
        <taxon>Promicromonosporaceae</taxon>
        <taxon>Promicromonospora</taxon>
    </lineage>
</organism>
<comment type="caution">
    <text evidence="1">The sequence shown here is derived from an EMBL/GenBank/DDBJ whole genome shotgun (WGS) entry which is preliminary data.</text>
</comment>
<reference evidence="2" key="1">
    <citation type="journal article" date="2019" name="Int. J. Syst. Evol. Microbiol.">
        <title>The Global Catalogue of Microorganisms (GCM) 10K type strain sequencing project: providing services to taxonomists for standard genome sequencing and annotation.</title>
        <authorList>
            <consortium name="The Broad Institute Genomics Platform"/>
            <consortium name="The Broad Institute Genome Sequencing Center for Infectious Disease"/>
            <person name="Wu L."/>
            <person name="Ma J."/>
        </authorList>
    </citation>
    <scope>NUCLEOTIDE SEQUENCE [LARGE SCALE GENOMIC DNA]</scope>
    <source>
        <strain evidence="2">CCUG 42722</strain>
    </source>
</reference>
<sequence>MDGWRVGPGARGVLSDVEAMAEPLNGVVRQAGSLDPASEPGTPEVAGAIVAFFEEQASAVESMQGRIERVVAGAREAVTAIEYGDETMAIDLQATAARAGFASGELGP</sequence>
<gene>
    <name evidence="1" type="ORF">ACFO6V_15175</name>
</gene>
<dbReference type="InterPro" id="IPR045436">
    <property type="entry name" value="DUF6507"/>
</dbReference>
<dbReference type="RefSeq" id="WP_377138146.1">
    <property type="nucleotide sequence ID" value="NZ_JBHSFI010000005.1"/>
</dbReference>
<keyword evidence="2" id="KW-1185">Reference proteome</keyword>
<proteinExistence type="predicted"/>
<evidence type="ECO:0000313" key="2">
    <source>
        <dbReference type="Proteomes" id="UP001596011"/>
    </source>
</evidence>
<dbReference type="Pfam" id="PF20117">
    <property type="entry name" value="DUF6507"/>
    <property type="match status" value="1"/>
</dbReference>
<protein>
    <submittedName>
        <fullName evidence="1">DUF6507 family protein</fullName>
    </submittedName>
</protein>